<organism evidence="2 3">
    <name type="scientific">Plantactinospora endophytica</name>
    <dbReference type="NCBI Taxonomy" id="673535"/>
    <lineage>
        <taxon>Bacteria</taxon>
        <taxon>Bacillati</taxon>
        <taxon>Actinomycetota</taxon>
        <taxon>Actinomycetes</taxon>
        <taxon>Micromonosporales</taxon>
        <taxon>Micromonosporaceae</taxon>
        <taxon>Plantactinospora</taxon>
    </lineage>
</organism>
<evidence type="ECO:0000313" key="3">
    <source>
        <dbReference type="Proteomes" id="UP000646749"/>
    </source>
</evidence>
<dbReference type="PANTHER" id="PTHR21198:SF7">
    <property type="entry name" value="ASPARTATE-GLUTAMATE RACEMASE FAMILY"/>
    <property type="match status" value="1"/>
</dbReference>
<sequence>MVLGVLGGMGPLASAAFVNTVYRFDPADREQDMARVLLDSAPACPDRTEAILNGTGAELVYWLDEHLGRLVDAGADSVVIACFTAHHFLPRLDPRLRAPVRSLIGQAISTLRERDGRYLLLCTVGARRATVFPRDPGWAEVASRVGWPDEADQRAVHDMLYRMKRHGPLREAVDMVRTLRSRYGCTGVVLGCTELHLVSQELCDLLGEANVVDPLREIARSLHGSGLAPARTDPRLLVAH</sequence>
<dbReference type="SUPFAM" id="SSF53681">
    <property type="entry name" value="Aspartate/glutamate racemase"/>
    <property type="match status" value="2"/>
</dbReference>
<dbReference type="RefSeq" id="WP_203870631.1">
    <property type="nucleotide sequence ID" value="NZ_BONW01000042.1"/>
</dbReference>
<evidence type="ECO:0000313" key="2">
    <source>
        <dbReference type="EMBL" id="GIG92286.1"/>
    </source>
</evidence>
<reference evidence="2 3" key="1">
    <citation type="submission" date="2021-01" db="EMBL/GenBank/DDBJ databases">
        <title>Whole genome shotgun sequence of Plantactinospora endophytica NBRC 110450.</title>
        <authorList>
            <person name="Komaki H."/>
            <person name="Tamura T."/>
        </authorList>
    </citation>
    <scope>NUCLEOTIDE SEQUENCE [LARGE SCALE GENOMIC DNA]</scope>
    <source>
        <strain evidence="2 3">NBRC 110450</strain>
    </source>
</reference>
<proteinExistence type="predicted"/>
<name>A0ABQ4EC87_9ACTN</name>
<dbReference type="PANTHER" id="PTHR21198">
    <property type="entry name" value="GLUTAMATE RACEMASE"/>
    <property type="match status" value="1"/>
</dbReference>
<dbReference type="InterPro" id="IPR015942">
    <property type="entry name" value="Asp/Glu/hydantoin_racemase"/>
</dbReference>
<evidence type="ECO:0000256" key="1">
    <source>
        <dbReference type="ARBA" id="ARBA00023235"/>
    </source>
</evidence>
<gene>
    <name evidence="2" type="ORF">Pen02_72220</name>
</gene>
<comment type="caution">
    <text evidence="2">The sequence shown here is derived from an EMBL/GenBank/DDBJ whole genome shotgun (WGS) entry which is preliminary data.</text>
</comment>
<dbReference type="Proteomes" id="UP000646749">
    <property type="component" value="Unassembled WGS sequence"/>
</dbReference>
<dbReference type="Pfam" id="PF01177">
    <property type="entry name" value="Asp_Glu_race"/>
    <property type="match status" value="1"/>
</dbReference>
<accession>A0ABQ4EC87</accession>
<dbReference type="Gene3D" id="3.40.50.1860">
    <property type="match status" value="2"/>
</dbReference>
<dbReference type="InterPro" id="IPR001920">
    <property type="entry name" value="Asp/Glu_race"/>
</dbReference>
<protein>
    <submittedName>
        <fullName evidence="2">Aspartate racemase</fullName>
    </submittedName>
</protein>
<keyword evidence="1" id="KW-0413">Isomerase</keyword>
<keyword evidence="3" id="KW-1185">Reference proteome</keyword>
<dbReference type="EMBL" id="BONW01000042">
    <property type="protein sequence ID" value="GIG92286.1"/>
    <property type="molecule type" value="Genomic_DNA"/>
</dbReference>